<protein>
    <submittedName>
        <fullName evidence="1">Uncharacterized protein</fullName>
    </submittedName>
</protein>
<evidence type="ECO:0000313" key="2">
    <source>
        <dbReference type="Proteomes" id="UP000030687"/>
    </source>
</evidence>
<dbReference type="STRING" id="85681.V4U5D7"/>
<proteinExistence type="predicted"/>
<keyword evidence="2" id="KW-1185">Reference proteome</keyword>
<dbReference type="AlphaFoldDB" id="V4U5D7"/>
<dbReference type="Gramene" id="ESR59295">
    <property type="protein sequence ID" value="ESR59295"/>
    <property type="gene ID" value="CICLE_v10018261mg"/>
</dbReference>
<sequence length="248" mass="28474">MDSNKGHATIEIKLADSLSKKFKTLHHPSSEECCIYRVSQSQRCLNPSDCTPQIVSIGPLHHGNAELKAMEDNKLRYLHHFLQRTKVSMPEFVAFIREKEARLRNCYAETIHLEKLSFLGIQIRFDLYLEENQHPLFILSELFDLAKTATYGDIYLEISLITINRLFFSKESSFLPIGNTNLMDTHFSKAKHFLYLIILCLRPSSQSRDQSGFIYQNILGIKELRQAGASLTQGHLDHKVDLTSDSIM</sequence>
<accession>V4U5D7</accession>
<dbReference type="EMBL" id="KI536312">
    <property type="protein sequence ID" value="ESR59295.1"/>
    <property type="molecule type" value="Genomic_DNA"/>
</dbReference>
<dbReference type="eggNOG" id="ENOG502RY48">
    <property type="taxonomic scope" value="Eukaryota"/>
</dbReference>
<dbReference type="Pfam" id="PF03140">
    <property type="entry name" value="DUF247"/>
    <property type="match status" value="2"/>
</dbReference>
<evidence type="ECO:0000313" key="1">
    <source>
        <dbReference type="EMBL" id="ESR59295.1"/>
    </source>
</evidence>
<reference evidence="1 2" key="1">
    <citation type="submission" date="2013-10" db="EMBL/GenBank/DDBJ databases">
        <authorList>
            <consortium name="International Citrus Genome Consortium"/>
            <person name="Jenkins J."/>
            <person name="Schmutz J."/>
            <person name="Prochnik S."/>
            <person name="Rokhsar D."/>
            <person name="Gmitter F."/>
            <person name="Ollitrault P."/>
            <person name="Machado M."/>
            <person name="Talon M."/>
            <person name="Wincker P."/>
            <person name="Jaillon O."/>
            <person name="Morgante M."/>
        </authorList>
    </citation>
    <scope>NUCLEOTIDE SEQUENCE</scope>
    <source>
        <strain evidence="2">cv. Clemenules</strain>
    </source>
</reference>
<dbReference type="InterPro" id="IPR004158">
    <property type="entry name" value="DUF247_pln"/>
</dbReference>
<dbReference type="PANTHER" id="PTHR31170:SF25">
    <property type="entry name" value="BNAA09G04570D PROTEIN"/>
    <property type="match status" value="1"/>
</dbReference>
<organism evidence="1 2">
    <name type="scientific">Citrus clementina</name>
    <name type="common">Clementine</name>
    <name type="synonym">Citrus deliciosa x Citrus sinensis</name>
    <dbReference type="NCBI Taxonomy" id="85681"/>
    <lineage>
        <taxon>Eukaryota</taxon>
        <taxon>Viridiplantae</taxon>
        <taxon>Streptophyta</taxon>
        <taxon>Embryophyta</taxon>
        <taxon>Tracheophyta</taxon>
        <taxon>Spermatophyta</taxon>
        <taxon>Magnoliopsida</taxon>
        <taxon>eudicotyledons</taxon>
        <taxon>Gunneridae</taxon>
        <taxon>Pentapetalae</taxon>
        <taxon>rosids</taxon>
        <taxon>malvids</taxon>
        <taxon>Sapindales</taxon>
        <taxon>Rutaceae</taxon>
        <taxon>Aurantioideae</taxon>
        <taxon>Citrus</taxon>
    </lineage>
</organism>
<dbReference type="KEGG" id="cic:CICLE_v10018261mg"/>
<dbReference type="PANTHER" id="PTHR31170">
    <property type="entry name" value="BNAC04G53230D PROTEIN"/>
    <property type="match status" value="1"/>
</dbReference>
<dbReference type="InParanoid" id="V4U5D7"/>
<feature type="non-terminal residue" evidence="1">
    <location>
        <position position="248"/>
    </location>
</feature>
<gene>
    <name evidence="1" type="ORF">CICLE_v10018261mg</name>
</gene>
<dbReference type="Proteomes" id="UP000030687">
    <property type="component" value="Unassembled WGS sequence"/>
</dbReference>
<name>V4U5D7_CITCL</name>